<dbReference type="AlphaFoldDB" id="A0A080LSQ4"/>
<dbReference type="GO" id="GO:0005975">
    <property type="term" value="P:carbohydrate metabolic process"/>
    <property type="evidence" value="ECO:0007669"/>
    <property type="project" value="InterPro"/>
</dbReference>
<evidence type="ECO:0000313" key="3">
    <source>
        <dbReference type="Proteomes" id="UP000020077"/>
    </source>
</evidence>
<comment type="function">
    <text evidence="1">Catalyzes the cleavage of 5-oxoproline to form L-glutamate coupled to the hydrolysis of ATP to ADP and inorganic phosphate.</text>
</comment>
<comment type="catalytic activity">
    <reaction evidence="1">
        <text>5-oxo-L-proline + ATP + 2 H2O = L-glutamate + ADP + phosphate + H(+)</text>
        <dbReference type="Rhea" id="RHEA:10348"/>
        <dbReference type="ChEBI" id="CHEBI:15377"/>
        <dbReference type="ChEBI" id="CHEBI:15378"/>
        <dbReference type="ChEBI" id="CHEBI:29985"/>
        <dbReference type="ChEBI" id="CHEBI:30616"/>
        <dbReference type="ChEBI" id="CHEBI:43474"/>
        <dbReference type="ChEBI" id="CHEBI:58402"/>
        <dbReference type="ChEBI" id="CHEBI:456216"/>
        <dbReference type="EC" id="3.5.2.9"/>
    </reaction>
</comment>
<accession>A0A080LSQ4</accession>
<comment type="subunit">
    <text evidence="1">Forms a complex composed of PxpA, PxpB and PxpC.</text>
</comment>
<dbReference type="Gene3D" id="3.20.20.370">
    <property type="entry name" value="Glycoside hydrolase/deacetylase"/>
    <property type="match status" value="1"/>
</dbReference>
<dbReference type="GO" id="GO:0017168">
    <property type="term" value="F:5-oxoprolinase (ATP-hydrolyzing) activity"/>
    <property type="evidence" value="ECO:0007669"/>
    <property type="project" value="UniProtKB-UniRule"/>
</dbReference>
<proteinExistence type="inferred from homology"/>
<dbReference type="EC" id="3.5.2.9" evidence="1"/>
<dbReference type="GO" id="GO:0005524">
    <property type="term" value="F:ATP binding"/>
    <property type="evidence" value="ECO:0007669"/>
    <property type="project" value="UniProtKB-UniRule"/>
</dbReference>
<dbReference type="HAMAP" id="MF_00691">
    <property type="entry name" value="PxpA"/>
    <property type="match status" value="1"/>
</dbReference>
<dbReference type="Pfam" id="PF03746">
    <property type="entry name" value="LamB_YcsF"/>
    <property type="match status" value="1"/>
</dbReference>
<dbReference type="NCBIfam" id="NF003816">
    <property type="entry name" value="PRK05406.1-5"/>
    <property type="match status" value="1"/>
</dbReference>
<protein>
    <recommendedName>
        <fullName evidence="1">5-oxoprolinase subunit A</fullName>
        <shortName evidence="1">5-OPase subunit A</shortName>
        <ecNumber evidence="1">3.5.2.9</ecNumber>
    </recommendedName>
    <alternativeName>
        <fullName evidence="1">5-oxoprolinase (ATP-hydrolyzing) subunit A</fullName>
    </alternativeName>
</protein>
<dbReference type="CDD" id="cd10787">
    <property type="entry name" value="LamB_YcsF_like"/>
    <property type="match status" value="1"/>
</dbReference>
<name>A0A080LSQ4_9PROT</name>
<keyword evidence="1" id="KW-0067">ATP-binding</keyword>
<dbReference type="InterPro" id="IPR011330">
    <property type="entry name" value="Glyco_hydro/deAcase_b/a-brl"/>
</dbReference>
<dbReference type="InterPro" id="IPR005501">
    <property type="entry name" value="LamB/YcsF/PxpA-like"/>
</dbReference>
<keyword evidence="1" id="KW-0547">Nucleotide-binding</keyword>
<dbReference type="PANTHER" id="PTHR30292:SF0">
    <property type="entry name" value="5-OXOPROLINASE SUBUNIT A"/>
    <property type="match status" value="1"/>
</dbReference>
<sequence>MRRRINLNADLGESFGAWKMGSDDELLHIVGAANIACGFHAGDPLVMRRTVQQALAAGVSLGAHPSFPDLQGFGRRAMQLPAAELEAMLIYQIGALAGIARAEGGRLTHVKPHGALNNMACEDAALADSVVAAIRSFDPGLILLAPALSKLLLAGTAAGLQVAAEVFADRSYTDTGKLVPRSQPGAVLLSADACVEQVLRMLEADGIVSLGGELIHTEFHSICVHGDGPQAVATATAIRTALLGAGIRLVRLPEVL</sequence>
<organism evidence="2 3">
    <name type="scientific">Candidatus Accumulibacter phosphatis</name>
    <dbReference type="NCBI Taxonomy" id="327160"/>
    <lineage>
        <taxon>Bacteria</taxon>
        <taxon>Pseudomonadati</taxon>
        <taxon>Pseudomonadota</taxon>
        <taxon>Betaproteobacteria</taxon>
        <taxon>Candidatus Accumulibacter</taxon>
    </lineage>
</organism>
<evidence type="ECO:0000313" key="2">
    <source>
        <dbReference type="EMBL" id="KFB71477.1"/>
    </source>
</evidence>
<reference evidence="2 3" key="1">
    <citation type="submission" date="2014-02" db="EMBL/GenBank/DDBJ databases">
        <title>Expanding our view of genomic diversity in Candidatus Accumulibacter clades.</title>
        <authorList>
            <person name="Skennerton C.T."/>
            <person name="Barr J.J."/>
            <person name="Slater F.R."/>
            <person name="Bond P.L."/>
            <person name="Tyson G.W."/>
        </authorList>
    </citation>
    <scope>NUCLEOTIDE SEQUENCE [LARGE SCALE GENOMIC DNA]</scope>
    <source>
        <strain evidence="3">BA-91</strain>
    </source>
</reference>
<comment type="caution">
    <text evidence="2">The sequence shown here is derived from an EMBL/GenBank/DDBJ whole genome shotgun (WGS) entry which is preliminary data.</text>
</comment>
<dbReference type="SUPFAM" id="SSF88713">
    <property type="entry name" value="Glycoside hydrolase/deacetylase"/>
    <property type="match status" value="1"/>
</dbReference>
<dbReference type="NCBIfam" id="NF003814">
    <property type="entry name" value="PRK05406.1-3"/>
    <property type="match status" value="1"/>
</dbReference>
<gene>
    <name evidence="1" type="primary">pxpA</name>
    <name evidence="2" type="ORF">AW09_003383</name>
</gene>
<keyword evidence="1" id="KW-0378">Hydrolase</keyword>
<comment type="similarity">
    <text evidence="1">Belongs to the LamB/PxpA family.</text>
</comment>
<evidence type="ECO:0000256" key="1">
    <source>
        <dbReference type="HAMAP-Rule" id="MF_00691"/>
    </source>
</evidence>
<dbReference type="PANTHER" id="PTHR30292">
    <property type="entry name" value="UNCHARACTERIZED PROTEIN YBGL-RELATED"/>
    <property type="match status" value="1"/>
</dbReference>
<dbReference type="EMBL" id="JDVG02000538">
    <property type="protein sequence ID" value="KFB71477.1"/>
    <property type="molecule type" value="Genomic_DNA"/>
</dbReference>
<dbReference type="Proteomes" id="UP000020077">
    <property type="component" value="Unassembled WGS sequence"/>
</dbReference>